<protein>
    <submittedName>
        <fullName evidence="2">Transposase, IS4 family</fullName>
    </submittedName>
</protein>
<dbReference type="HOGENOM" id="CLU_041101_2_0_7"/>
<dbReference type="InterPro" id="IPR006783">
    <property type="entry name" value="Transposase_ISC1217"/>
</dbReference>
<reference evidence="2 3" key="1">
    <citation type="submission" date="2006-10" db="EMBL/GenBank/DDBJ databases">
        <title>Complete sequence of chromosome of Pelobacter propionicus DSM 2379.</title>
        <authorList>
            <consortium name="US DOE Joint Genome Institute"/>
            <person name="Copeland A."/>
            <person name="Lucas S."/>
            <person name="Lapidus A."/>
            <person name="Barry K."/>
            <person name="Detter J.C."/>
            <person name="Glavina del Rio T."/>
            <person name="Hammon N."/>
            <person name="Israni S."/>
            <person name="Dalin E."/>
            <person name="Tice H."/>
            <person name="Pitluck S."/>
            <person name="Saunders E."/>
            <person name="Brettin T."/>
            <person name="Bruce D."/>
            <person name="Han C."/>
            <person name="Tapia R."/>
            <person name="Schmutz J."/>
            <person name="Larimer F."/>
            <person name="Land M."/>
            <person name="Hauser L."/>
            <person name="Kyrpides N."/>
            <person name="Kim E."/>
            <person name="Lovley D."/>
            <person name="Richardson P."/>
        </authorList>
    </citation>
    <scope>NUCLEOTIDE SEQUENCE [LARGE SCALE GENOMIC DNA]</scope>
    <source>
        <strain evidence="3">DSM 2379 / NBRC 103807 / OttBd1</strain>
    </source>
</reference>
<dbReference type="RefSeq" id="WP_011734138.1">
    <property type="nucleotide sequence ID" value="NC_008609.1"/>
</dbReference>
<dbReference type="SUPFAM" id="SSF53098">
    <property type="entry name" value="Ribonuclease H-like"/>
    <property type="match status" value="1"/>
</dbReference>
<dbReference type="Gene3D" id="3.90.350.10">
    <property type="entry name" value="Transposase Inhibitor Protein From Tn5, Chain A, domain 1"/>
    <property type="match status" value="1"/>
</dbReference>
<dbReference type="AlphaFoldDB" id="A1AKF4"/>
<evidence type="ECO:0000259" key="1">
    <source>
        <dbReference type="Pfam" id="PF13546"/>
    </source>
</evidence>
<dbReference type="KEGG" id="ppd:Ppro_0188"/>
<dbReference type="Proteomes" id="UP000006732">
    <property type="component" value="Chromosome"/>
</dbReference>
<organism evidence="2 3">
    <name type="scientific">Pelobacter propionicus (strain DSM 2379 / NBRC 103807 / OttBd1)</name>
    <dbReference type="NCBI Taxonomy" id="338966"/>
    <lineage>
        <taxon>Bacteria</taxon>
        <taxon>Pseudomonadati</taxon>
        <taxon>Thermodesulfobacteriota</taxon>
        <taxon>Desulfuromonadia</taxon>
        <taxon>Desulfuromonadales</taxon>
        <taxon>Desulfuromonadaceae</taxon>
        <taxon>Pelobacter</taxon>
    </lineage>
</organism>
<name>A1AKF4_PELPD</name>
<accession>A1AKF4</accession>
<evidence type="ECO:0000313" key="2">
    <source>
        <dbReference type="EMBL" id="ABK97824.1"/>
    </source>
</evidence>
<feature type="domain" description="Transposase IS701-like DDE" evidence="1">
    <location>
        <begin position="56"/>
        <end position="257"/>
    </location>
</feature>
<proteinExistence type="predicted"/>
<dbReference type="STRING" id="338966.Ppro_0188"/>
<keyword evidence="3" id="KW-1185">Reference proteome</keyword>
<evidence type="ECO:0000313" key="3">
    <source>
        <dbReference type="Proteomes" id="UP000006732"/>
    </source>
</evidence>
<dbReference type="Pfam" id="PF04693">
    <property type="entry name" value="DDE_Tnp_2"/>
    <property type="match status" value="1"/>
</dbReference>
<dbReference type="InterPro" id="IPR012337">
    <property type="entry name" value="RNaseH-like_sf"/>
</dbReference>
<dbReference type="EMBL" id="CP000482">
    <property type="protein sequence ID" value="ABK97824.1"/>
    <property type="molecule type" value="Genomic_DNA"/>
</dbReference>
<gene>
    <name evidence="2" type="ordered locus">Ppro_0188</name>
</gene>
<dbReference type="OrthoDB" id="5411425at2"/>
<dbReference type="Pfam" id="PF13546">
    <property type="entry name" value="DDE_5"/>
    <property type="match status" value="1"/>
</dbReference>
<dbReference type="InterPro" id="IPR038721">
    <property type="entry name" value="IS701-like_DDE_dom"/>
</dbReference>
<dbReference type="eggNOG" id="COG3385">
    <property type="taxonomic scope" value="Bacteria"/>
</dbReference>
<sequence length="462" mass="52991">MNRILPEIATVENQINLFFHNHKLGELLRQSNVRKDKGVSLDILFQFLLTMAFTGKNLFRLLNTPDTPDIPPGISKDVVYRFLNCISSNWRKFLFLLSTRVILQKLLPLTDDATTKVLIADDTLYLRDRSKCVELLARVHDHNTKRYHRGFRMLTLGWSDGNSFVPMLFSMLSSSKEKNRLAAMRTDLDKRTNGYKRRQESVNKSPDVLVELVKVAMAAGSKARYLLFDSWFAFPVTIRRIHALGMHTICMLKDSKTRYTFQGDGMPLKELFKWVRKRPGRAKVLASVMVTIGEDDKGNPVAAKIVFVRDRSKKSWLALLSTDTTLADEEIIKLYGRRWDIEVFFKMSKSFLNLAKECQGRSFDALVAHTTVVFCRYIMLELARRTNADPRTLGNLFHATCDELRQTSFVEALALLLKLLEQSLNKLAGFTKELMLQLVEQFVAQLPLPFKARMLLSALATQ</sequence>